<reference evidence="5" key="1">
    <citation type="submission" date="2013-05" db="EMBL/GenBank/DDBJ databases">
        <title>The Genome sequence of Mucor circinelloides f. circinelloides 1006PhL.</title>
        <authorList>
            <consortium name="The Broad Institute Genomics Platform"/>
            <person name="Cuomo C."/>
            <person name="Earl A."/>
            <person name="Findley K."/>
            <person name="Lee S.C."/>
            <person name="Walker B."/>
            <person name="Young S."/>
            <person name="Zeng Q."/>
            <person name="Gargeya S."/>
            <person name="Fitzgerald M."/>
            <person name="Haas B."/>
            <person name="Abouelleil A."/>
            <person name="Allen A.W."/>
            <person name="Alvarado L."/>
            <person name="Arachchi H.M."/>
            <person name="Berlin A.M."/>
            <person name="Chapman S.B."/>
            <person name="Gainer-Dewar J."/>
            <person name="Goldberg J."/>
            <person name="Griggs A."/>
            <person name="Gujja S."/>
            <person name="Hansen M."/>
            <person name="Howarth C."/>
            <person name="Imamovic A."/>
            <person name="Ireland A."/>
            <person name="Larimer J."/>
            <person name="McCowan C."/>
            <person name="Murphy C."/>
            <person name="Pearson M."/>
            <person name="Poon T.W."/>
            <person name="Priest M."/>
            <person name="Roberts A."/>
            <person name="Saif S."/>
            <person name="Shea T."/>
            <person name="Sisk P."/>
            <person name="Sykes S."/>
            <person name="Wortman J."/>
            <person name="Nusbaum C."/>
            <person name="Birren B."/>
        </authorList>
    </citation>
    <scope>NUCLEOTIDE SEQUENCE [LARGE SCALE GENOMIC DNA]</scope>
    <source>
        <strain evidence="5">1006PhL</strain>
    </source>
</reference>
<evidence type="ECO:0000259" key="3">
    <source>
        <dbReference type="PROSITE" id="PS50158"/>
    </source>
</evidence>
<dbReference type="Proteomes" id="UP000014254">
    <property type="component" value="Unassembled WGS sequence"/>
</dbReference>
<dbReference type="VEuPathDB" id="FungiDB:HMPREF1544_06345"/>
<keyword evidence="1" id="KW-0479">Metal-binding</keyword>
<dbReference type="GO" id="GO:0008270">
    <property type="term" value="F:zinc ion binding"/>
    <property type="evidence" value="ECO:0007669"/>
    <property type="project" value="UniProtKB-KW"/>
</dbReference>
<dbReference type="STRING" id="1220926.S2K3N0"/>
<name>S2K3N0_MUCC1</name>
<dbReference type="PANTHER" id="PTHR33223:SF6">
    <property type="entry name" value="CCHC-TYPE DOMAIN-CONTAINING PROTEIN"/>
    <property type="match status" value="1"/>
</dbReference>
<evidence type="ECO:0000256" key="1">
    <source>
        <dbReference type="PROSITE-ProRule" id="PRU00047"/>
    </source>
</evidence>
<keyword evidence="1" id="KW-0862">Zinc</keyword>
<dbReference type="PROSITE" id="PS50158">
    <property type="entry name" value="ZF_CCHC"/>
    <property type="match status" value="1"/>
</dbReference>
<evidence type="ECO:0000313" key="4">
    <source>
        <dbReference type="EMBL" id="EPB86820.1"/>
    </source>
</evidence>
<dbReference type="SUPFAM" id="SSF57756">
    <property type="entry name" value="Retrovirus zinc finger-like domains"/>
    <property type="match status" value="1"/>
</dbReference>
<dbReference type="Pfam" id="PF00098">
    <property type="entry name" value="zf-CCHC"/>
    <property type="match status" value="1"/>
</dbReference>
<dbReference type="Gene3D" id="4.10.60.10">
    <property type="entry name" value="Zinc finger, CCHC-type"/>
    <property type="match status" value="1"/>
</dbReference>
<protein>
    <recommendedName>
        <fullName evidence="3">CCHC-type domain-containing protein</fullName>
    </recommendedName>
</protein>
<dbReference type="SMART" id="SM00343">
    <property type="entry name" value="ZnF_C2HC"/>
    <property type="match status" value="1"/>
</dbReference>
<dbReference type="InParanoid" id="S2K3N0"/>
<dbReference type="GO" id="GO:0003676">
    <property type="term" value="F:nucleic acid binding"/>
    <property type="evidence" value="ECO:0007669"/>
    <property type="project" value="InterPro"/>
</dbReference>
<dbReference type="InterPro" id="IPR001878">
    <property type="entry name" value="Znf_CCHC"/>
</dbReference>
<feature type="region of interest" description="Disordered" evidence="2">
    <location>
        <begin position="332"/>
        <end position="357"/>
    </location>
</feature>
<feature type="region of interest" description="Disordered" evidence="2">
    <location>
        <begin position="1"/>
        <end position="20"/>
    </location>
</feature>
<feature type="domain" description="CCHC-type" evidence="3">
    <location>
        <begin position="308"/>
        <end position="323"/>
    </location>
</feature>
<proteinExistence type="predicted"/>
<feature type="compositionally biased region" description="Low complexity" evidence="2">
    <location>
        <begin position="9"/>
        <end position="20"/>
    </location>
</feature>
<sequence length="357" mass="40408">MTTYSSAVTNNNGSSGETSSSMKATNLVRFLNDPKDFSGQVIATRSERRCIATNTKIEHNPLVWLKKLERLRDLARLSDKDLLLIAADHLVEKAEIWFDTTCSTILSWSEFSAIFKKKYCTGLEDIWWSYIYNKKQQENESVEDVDIKLRELYSLLVGLKDEHIMIRHFMDAIHKAIAWEVERKSEIGTSSSLEDIVEAAIKAESVMKKYDIKYSHNHETRQGQLSEEYDSMDMDLLPSPSLTPKDGSAPSESSSAVKMDKLLEEFNELKISMLKIQSNNNRTNQYHNASSGPSAPAQNSLYPRSQVCFYCNQPGHIKTNCDQFKAHLADRHPTYPATGANTEPIGEPSGKGKDRQL</sequence>
<dbReference type="EMBL" id="KE123980">
    <property type="protein sequence ID" value="EPB86820.1"/>
    <property type="molecule type" value="Genomic_DNA"/>
</dbReference>
<evidence type="ECO:0000256" key="2">
    <source>
        <dbReference type="SAM" id="MobiDB-lite"/>
    </source>
</evidence>
<dbReference type="PANTHER" id="PTHR33223">
    <property type="entry name" value="CCHC-TYPE DOMAIN-CONTAINING PROTEIN"/>
    <property type="match status" value="1"/>
</dbReference>
<dbReference type="OMA" id="YCAGMED"/>
<keyword evidence="5" id="KW-1185">Reference proteome</keyword>
<feature type="region of interest" description="Disordered" evidence="2">
    <location>
        <begin position="233"/>
        <end position="256"/>
    </location>
</feature>
<dbReference type="InterPro" id="IPR036875">
    <property type="entry name" value="Znf_CCHC_sf"/>
</dbReference>
<dbReference type="eggNOG" id="KOG0017">
    <property type="taxonomic scope" value="Eukaryota"/>
</dbReference>
<organism evidence="4 5">
    <name type="scientific">Mucor circinelloides f. circinelloides (strain 1006PhL)</name>
    <name type="common">Mucormycosis agent</name>
    <name type="synonym">Calyptromyces circinelloides</name>
    <dbReference type="NCBI Taxonomy" id="1220926"/>
    <lineage>
        <taxon>Eukaryota</taxon>
        <taxon>Fungi</taxon>
        <taxon>Fungi incertae sedis</taxon>
        <taxon>Mucoromycota</taxon>
        <taxon>Mucoromycotina</taxon>
        <taxon>Mucoromycetes</taxon>
        <taxon>Mucorales</taxon>
        <taxon>Mucorineae</taxon>
        <taxon>Mucoraceae</taxon>
        <taxon>Mucor</taxon>
    </lineage>
</organism>
<accession>S2K3N0</accession>
<gene>
    <name evidence="4" type="ORF">HMPREF1544_06345</name>
</gene>
<dbReference type="AlphaFoldDB" id="S2K3N0"/>
<dbReference type="OrthoDB" id="2276648at2759"/>
<keyword evidence="1" id="KW-0863">Zinc-finger</keyword>
<evidence type="ECO:0000313" key="5">
    <source>
        <dbReference type="Proteomes" id="UP000014254"/>
    </source>
</evidence>